<dbReference type="RefSeq" id="WP_140594676.1">
    <property type="nucleotide sequence ID" value="NZ_VFWZ01000004.1"/>
</dbReference>
<keyword evidence="2" id="KW-1185">Reference proteome</keyword>
<dbReference type="AlphaFoldDB" id="A0A504JFZ5"/>
<proteinExistence type="predicted"/>
<organism evidence="1 2">
    <name type="scientific">Aquimarina algicola</name>
    <dbReference type="NCBI Taxonomy" id="2589995"/>
    <lineage>
        <taxon>Bacteria</taxon>
        <taxon>Pseudomonadati</taxon>
        <taxon>Bacteroidota</taxon>
        <taxon>Flavobacteriia</taxon>
        <taxon>Flavobacteriales</taxon>
        <taxon>Flavobacteriaceae</taxon>
        <taxon>Aquimarina</taxon>
    </lineage>
</organism>
<evidence type="ECO:0000313" key="2">
    <source>
        <dbReference type="Proteomes" id="UP000315540"/>
    </source>
</evidence>
<evidence type="ECO:0008006" key="3">
    <source>
        <dbReference type="Google" id="ProtNLM"/>
    </source>
</evidence>
<reference evidence="1 2" key="1">
    <citation type="submission" date="2019-06" db="EMBL/GenBank/DDBJ databases">
        <authorList>
            <person name="Meng X."/>
        </authorList>
    </citation>
    <scope>NUCLEOTIDE SEQUENCE [LARGE SCALE GENOMIC DNA]</scope>
    <source>
        <strain evidence="1 2">M625</strain>
    </source>
</reference>
<dbReference type="EMBL" id="VFWZ01000004">
    <property type="protein sequence ID" value="TPN85430.1"/>
    <property type="molecule type" value="Genomic_DNA"/>
</dbReference>
<sequence>MKTQKFNQNNIKRTIICKDVNSNLINRRLKKTHIPRPGDVAIFKVKEIGKHTRVQCDNETNRYILPGDYIMAAFGNRYATGQIEGYIPTTLQKEYHILGQGGAIGVVKSMNARLLKVGPTILSLVGYVVDKNESIINTKEIYPGLETFNPIQENENTKVILSLGTSMDSGKTSSAGFIAKGLSRARKKVAYIKLTGTVYSKDRSFVKDHGAKISIDFSNYGFPSTYMCDTSELLDLYQTLLKDVKMINPDYIIVEIADGLLQRETHALIHDNGFMKGIYGILFSATDSMSAISGADMLSKLHHNLIGVSGLFTASPLLVNEVREKSEHNVFTKDDLMSEKILTFLKEIPKTTLIAC</sequence>
<protein>
    <recommendedName>
        <fullName evidence="3">DUF1611 domain-containing protein</fullName>
    </recommendedName>
</protein>
<dbReference type="InterPro" id="IPR027417">
    <property type="entry name" value="P-loop_NTPase"/>
</dbReference>
<dbReference type="OrthoDB" id="145933at2"/>
<gene>
    <name evidence="1" type="ORF">FHK87_15560</name>
</gene>
<dbReference type="Proteomes" id="UP000315540">
    <property type="component" value="Unassembled WGS sequence"/>
</dbReference>
<comment type="caution">
    <text evidence="1">The sequence shown here is derived from an EMBL/GenBank/DDBJ whole genome shotgun (WGS) entry which is preliminary data.</text>
</comment>
<evidence type="ECO:0000313" key="1">
    <source>
        <dbReference type="EMBL" id="TPN85430.1"/>
    </source>
</evidence>
<name>A0A504JFZ5_9FLAO</name>
<accession>A0A504JFZ5</accession>
<dbReference type="Gene3D" id="3.40.50.300">
    <property type="entry name" value="P-loop containing nucleotide triphosphate hydrolases"/>
    <property type="match status" value="1"/>
</dbReference>